<evidence type="ECO:0000313" key="5">
    <source>
        <dbReference type="EMBL" id="JAT05994.1"/>
    </source>
</evidence>
<organism evidence="4">
    <name type="scientific">Homalodisca liturata</name>
    <dbReference type="NCBI Taxonomy" id="320908"/>
    <lineage>
        <taxon>Eukaryota</taxon>
        <taxon>Metazoa</taxon>
        <taxon>Ecdysozoa</taxon>
        <taxon>Arthropoda</taxon>
        <taxon>Hexapoda</taxon>
        <taxon>Insecta</taxon>
        <taxon>Pterygota</taxon>
        <taxon>Neoptera</taxon>
        <taxon>Paraneoptera</taxon>
        <taxon>Hemiptera</taxon>
        <taxon>Auchenorrhyncha</taxon>
        <taxon>Membracoidea</taxon>
        <taxon>Cicadellidae</taxon>
        <taxon>Cicadellinae</taxon>
        <taxon>Proconiini</taxon>
        <taxon>Homalodisca</taxon>
    </lineage>
</organism>
<dbReference type="PROSITE" id="PS51465">
    <property type="entry name" value="KAZAL_2"/>
    <property type="match status" value="1"/>
</dbReference>
<feature type="signal peptide" evidence="2">
    <location>
        <begin position="1"/>
        <end position="18"/>
    </location>
</feature>
<proteinExistence type="predicted"/>
<protein>
    <recommendedName>
        <fullName evidence="3">Kazal-like domain-containing protein</fullName>
    </recommendedName>
</protein>
<dbReference type="EMBL" id="GECU01001713">
    <property type="protein sequence ID" value="JAT05994.1"/>
    <property type="molecule type" value="Transcribed_RNA"/>
</dbReference>
<dbReference type="InterPro" id="IPR002350">
    <property type="entry name" value="Kazal_dom"/>
</dbReference>
<gene>
    <name evidence="4" type="ORF">g.21397</name>
    <name evidence="5" type="ORF">g.21398</name>
</gene>
<evidence type="ECO:0000256" key="1">
    <source>
        <dbReference type="SAM" id="MobiDB-lite"/>
    </source>
</evidence>
<feature type="chain" id="PRO_5008586237" description="Kazal-like domain-containing protein" evidence="2">
    <location>
        <begin position="19"/>
        <end position="110"/>
    </location>
</feature>
<evidence type="ECO:0000259" key="3">
    <source>
        <dbReference type="PROSITE" id="PS51465"/>
    </source>
</evidence>
<dbReference type="Gene3D" id="3.30.60.30">
    <property type="match status" value="1"/>
</dbReference>
<reference evidence="4" key="1">
    <citation type="submission" date="2015-11" db="EMBL/GenBank/DDBJ databases">
        <title>De novo transcriptome assembly of four potential Pierce s Disease insect vectors from Arizona vineyards.</title>
        <authorList>
            <person name="Tassone E.E."/>
        </authorList>
    </citation>
    <scope>NUCLEOTIDE SEQUENCE</scope>
</reference>
<keyword evidence="2" id="KW-0732">Signal</keyword>
<dbReference type="SUPFAM" id="SSF100895">
    <property type="entry name" value="Kazal-type serine protease inhibitors"/>
    <property type="match status" value="1"/>
</dbReference>
<dbReference type="EMBL" id="GECU01003189">
    <property type="protein sequence ID" value="JAT04518.1"/>
    <property type="molecule type" value="Transcribed_RNA"/>
</dbReference>
<accession>A0A1B6JZA2</accession>
<evidence type="ECO:0000313" key="4">
    <source>
        <dbReference type="EMBL" id="JAT04518.1"/>
    </source>
</evidence>
<name>A0A1B6JZA2_9HEMI</name>
<feature type="compositionally biased region" description="Polar residues" evidence="1">
    <location>
        <begin position="94"/>
        <end position="104"/>
    </location>
</feature>
<dbReference type="AlphaFoldDB" id="A0A1B6JZA2"/>
<feature type="region of interest" description="Disordered" evidence="1">
    <location>
        <begin position="80"/>
        <end position="110"/>
    </location>
</feature>
<evidence type="ECO:0000256" key="2">
    <source>
        <dbReference type="SAM" id="SignalP"/>
    </source>
</evidence>
<sequence length="110" mass="12330">MELLPLLLCVAMVSVVEGIKKCGTKCNDVYTPVCGHDRRLGYSTFCSMDVMEQCNTDRGYKYRKIADGPCYPSVREWRKQPTSLESDSQESEPLRSSTSRSTPARVQEAG</sequence>
<feature type="domain" description="Kazal-like" evidence="3">
    <location>
        <begin position="16"/>
        <end position="72"/>
    </location>
</feature>
<dbReference type="InterPro" id="IPR036058">
    <property type="entry name" value="Kazal_dom_sf"/>
</dbReference>